<evidence type="ECO:0000313" key="1">
    <source>
        <dbReference type="EMBL" id="BCR05064.1"/>
    </source>
</evidence>
<dbReference type="RefSeq" id="WP_221248494.1">
    <property type="nucleotide sequence ID" value="NZ_AP024355.1"/>
</dbReference>
<gene>
    <name evidence="1" type="ORF">DESUT3_21330</name>
</gene>
<keyword evidence="2" id="KW-1185">Reference proteome</keyword>
<dbReference type="Proteomes" id="UP001319827">
    <property type="component" value="Chromosome"/>
</dbReference>
<accession>A0ABM8HSY0</accession>
<dbReference type="EMBL" id="AP024355">
    <property type="protein sequence ID" value="BCR05064.1"/>
    <property type="molecule type" value="Genomic_DNA"/>
</dbReference>
<proteinExistence type="predicted"/>
<name>A0ABM8HSY0_9BACT</name>
<sequence length="149" mass="16924">MSCLPPTAALQHYEISMKIICPDCQKENNIVVTGGTNCQHCEKPLDGYKFIKPLIPAFLLFALTLTGARTYEHYTEDNRYPTKIEYALIDQCVSSYNRPIGISTLITKRDLCINALEKTQADFSYSEFKKDQKGFMINFRQNALAGLLE</sequence>
<reference evidence="1 2" key="1">
    <citation type="journal article" date="2016" name="C (Basel)">
        <title>Selective Growth of and Electricity Production by Marine Exoelectrogenic Bacteria in Self-Aggregated Hydrogel of Microbially Reduced Graphene Oxide.</title>
        <authorList>
            <person name="Yoshida N."/>
            <person name="Goto Y."/>
            <person name="Miyata Y."/>
        </authorList>
    </citation>
    <scope>NUCLEOTIDE SEQUENCE [LARGE SCALE GENOMIC DNA]</scope>
    <source>
        <strain evidence="1 2">NIT-T3</strain>
    </source>
</reference>
<reference evidence="1 2" key="2">
    <citation type="journal article" date="2021" name="Int. J. Syst. Evol. Microbiol.">
        <title>Isolation and Polyphasic Characterization of Desulfuromonas versatilis sp. Nov., an Electrogenic Bacteria Capable of Versatile Metabolism Isolated from a Graphene Oxide-Reducing Enrichment Culture.</title>
        <authorList>
            <person name="Xie L."/>
            <person name="Yoshida N."/>
            <person name="Ishii S."/>
            <person name="Meng L."/>
        </authorList>
    </citation>
    <scope>NUCLEOTIDE SEQUENCE [LARGE SCALE GENOMIC DNA]</scope>
    <source>
        <strain evidence="1 2">NIT-T3</strain>
    </source>
</reference>
<organism evidence="1 2">
    <name type="scientific">Desulfuromonas versatilis</name>
    <dbReference type="NCBI Taxonomy" id="2802975"/>
    <lineage>
        <taxon>Bacteria</taxon>
        <taxon>Pseudomonadati</taxon>
        <taxon>Thermodesulfobacteriota</taxon>
        <taxon>Desulfuromonadia</taxon>
        <taxon>Desulfuromonadales</taxon>
        <taxon>Desulfuromonadaceae</taxon>
        <taxon>Desulfuromonas</taxon>
    </lineage>
</organism>
<protein>
    <submittedName>
        <fullName evidence="1">Uncharacterized protein</fullName>
    </submittedName>
</protein>
<evidence type="ECO:0000313" key="2">
    <source>
        <dbReference type="Proteomes" id="UP001319827"/>
    </source>
</evidence>